<dbReference type="Proteomes" id="UP000238322">
    <property type="component" value="Unassembled WGS sequence"/>
</dbReference>
<keyword evidence="2" id="KW-0472">Membrane</keyword>
<evidence type="ECO:0000313" key="5">
    <source>
        <dbReference type="Proteomes" id="UP000238322"/>
    </source>
</evidence>
<protein>
    <recommendedName>
        <fullName evidence="3">Sulfatase-modifying factor enzyme-like domain-containing protein</fullName>
    </recommendedName>
</protein>
<feature type="transmembrane region" description="Helical" evidence="2">
    <location>
        <begin position="5"/>
        <end position="23"/>
    </location>
</feature>
<feature type="region of interest" description="Disordered" evidence="1">
    <location>
        <begin position="58"/>
        <end position="83"/>
    </location>
</feature>
<evidence type="ECO:0000256" key="1">
    <source>
        <dbReference type="SAM" id="MobiDB-lite"/>
    </source>
</evidence>
<organism evidence="4 5">
    <name type="scientific">Blastopirellula marina</name>
    <dbReference type="NCBI Taxonomy" id="124"/>
    <lineage>
        <taxon>Bacteria</taxon>
        <taxon>Pseudomonadati</taxon>
        <taxon>Planctomycetota</taxon>
        <taxon>Planctomycetia</taxon>
        <taxon>Pirellulales</taxon>
        <taxon>Pirellulaceae</taxon>
        <taxon>Blastopirellula</taxon>
    </lineage>
</organism>
<dbReference type="PANTHER" id="PTHR23150:SF19">
    <property type="entry name" value="FORMYLGLYCINE-GENERATING ENZYME"/>
    <property type="match status" value="1"/>
</dbReference>
<feature type="transmembrane region" description="Helical" evidence="2">
    <location>
        <begin position="29"/>
        <end position="47"/>
    </location>
</feature>
<keyword evidence="2" id="KW-1133">Transmembrane helix</keyword>
<dbReference type="SUPFAM" id="SSF56436">
    <property type="entry name" value="C-type lectin-like"/>
    <property type="match status" value="1"/>
</dbReference>
<evidence type="ECO:0000256" key="2">
    <source>
        <dbReference type="SAM" id="Phobius"/>
    </source>
</evidence>
<dbReference type="InterPro" id="IPR005532">
    <property type="entry name" value="SUMF_dom"/>
</dbReference>
<dbReference type="AlphaFoldDB" id="A0A2S8FAX6"/>
<dbReference type="InterPro" id="IPR051043">
    <property type="entry name" value="Sulfatase_Mod_Factor_Kinase"/>
</dbReference>
<feature type="compositionally biased region" description="Low complexity" evidence="1">
    <location>
        <begin position="58"/>
        <end position="68"/>
    </location>
</feature>
<name>A0A2S8FAX6_9BACT</name>
<dbReference type="Gene3D" id="3.90.1580.10">
    <property type="entry name" value="paralog of FGE (formylglycine-generating enzyme)"/>
    <property type="match status" value="1"/>
</dbReference>
<dbReference type="EMBL" id="PUHY01000015">
    <property type="protein sequence ID" value="PQO29315.1"/>
    <property type="molecule type" value="Genomic_DNA"/>
</dbReference>
<accession>A0A2S8FAX6</accession>
<sequence>MKRYVVGGVGVAGLVVLGGLAWLFNSLVLAWATTLFVVALIAGTAFYRKFRQRFATSSSHTTSHSTATKPAVESHATDDVDPGVDDSQDLAELMLKQGRYTLLLRPQIAESIPSQVLTRAQQMLDDEMTLVPSGETIVGKGMNDSADLPEHLDGRVVHVEGFYLDRYQVTNDQFQRFVDAGGYEQLALWDPEIVPAILEFVDSTGISGPRYWKNGTYLSGQANHPVVGVCWYEAAAYARWVGKRLPTDPEWVKSGSWPVPLPGARPIQRKFPWGEAFDQNKTNLWGSGRGGTAPVDEFTDGMSVGGAHQLIGNVWEWTSSRFGAWQSGANPLVLDASMRSVRGGAFDTYFEAQASCDFQSGDKAVARKRNIGFRCAIGLCDLIPDESMQAEETPAQVETHEEFAEVTQ</sequence>
<dbReference type="InterPro" id="IPR042095">
    <property type="entry name" value="SUMF_sf"/>
</dbReference>
<comment type="caution">
    <text evidence="4">The sequence shown here is derived from an EMBL/GenBank/DDBJ whole genome shotgun (WGS) entry which is preliminary data.</text>
</comment>
<dbReference type="RefSeq" id="WP_105332510.1">
    <property type="nucleotide sequence ID" value="NZ_PUHY01000015.1"/>
</dbReference>
<dbReference type="InterPro" id="IPR016187">
    <property type="entry name" value="CTDL_fold"/>
</dbReference>
<keyword evidence="2" id="KW-0812">Transmembrane</keyword>
<dbReference type="GO" id="GO:0120147">
    <property type="term" value="F:formylglycine-generating oxidase activity"/>
    <property type="evidence" value="ECO:0007669"/>
    <property type="project" value="TreeGrafter"/>
</dbReference>
<dbReference type="OrthoDB" id="9812426at2"/>
<evidence type="ECO:0000259" key="3">
    <source>
        <dbReference type="Pfam" id="PF03781"/>
    </source>
</evidence>
<gene>
    <name evidence="4" type="ORF">C5Y83_24850</name>
</gene>
<dbReference type="Pfam" id="PF03781">
    <property type="entry name" value="FGE-sulfatase"/>
    <property type="match status" value="1"/>
</dbReference>
<proteinExistence type="predicted"/>
<dbReference type="PANTHER" id="PTHR23150">
    <property type="entry name" value="SULFATASE MODIFYING FACTOR 1, 2"/>
    <property type="match status" value="1"/>
</dbReference>
<reference evidence="4 5" key="1">
    <citation type="submission" date="2018-02" db="EMBL/GenBank/DDBJ databases">
        <title>Comparative genomes isolates from brazilian mangrove.</title>
        <authorList>
            <person name="Araujo J.E."/>
            <person name="Taketani R.G."/>
            <person name="Silva M.C.P."/>
            <person name="Loureco M.V."/>
            <person name="Andreote F.D."/>
        </authorList>
    </citation>
    <scope>NUCLEOTIDE SEQUENCE [LARGE SCALE GENOMIC DNA]</scope>
    <source>
        <strain evidence="4 5">Hex-1 MGV</strain>
    </source>
</reference>
<evidence type="ECO:0000313" key="4">
    <source>
        <dbReference type="EMBL" id="PQO29315.1"/>
    </source>
</evidence>
<feature type="domain" description="Sulfatase-modifying factor enzyme-like" evidence="3">
    <location>
        <begin position="126"/>
        <end position="376"/>
    </location>
</feature>